<protein>
    <submittedName>
        <fullName evidence="2">Uncharacterized protein</fullName>
    </submittedName>
</protein>
<comment type="caution">
    <text evidence="2">The sequence shown here is derived from an EMBL/GenBank/DDBJ whole genome shotgun (WGS) entry which is preliminary data.</text>
</comment>
<feature type="compositionally biased region" description="Low complexity" evidence="1">
    <location>
        <begin position="1"/>
        <end position="24"/>
    </location>
</feature>
<dbReference type="EMBL" id="BSUZ01000001">
    <property type="protein sequence ID" value="GMA87167.1"/>
    <property type="molecule type" value="Genomic_DNA"/>
</dbReference>
<feature type="region of interest" description="Disordered" evidence="1">
    <location>
        <begin position="1"/>
        <end position="67"/>
    </location>
</feature>
<name>A0ABQ6JJW7_9ACTN</name>
<proteinExistence type="predicted"/>
<feature type="compositionally biased region" description="Low complexity" evidence="1">
    <location>
        <begin position="42"/>
        <end position="53"/>
    </location>
</feature>
<evidence type="ECO:0000256" key="1">
    <source>
        <dbReference type="SAM" id="MobiDB-lite"/>
    </source>
</evidence>
<reference evidence="3" key="1">
    <citation type="journal article" date="2019" name="Int. J. Syst. Evol. Microbiol.">
        <title>The Global Catalogue of Microorganisms (GCM) 10K type strain sequencing project: providing services to taxonomists for standard genome sequencing and annotation.</title>
        <authorList>
            <consortium name="The Broad Institute Genomics Platform"/>
            <consortium name="The Broad Institute Genome Sequencing Center for Infectious Disease"/>
            <person name="Wu L."/>
            <person name="Ma J."/>
        </authorList>
    </citation>
    <scope>NUCLEOTIDE SEQUENCE [LARGE SCALE GENOMIC DNA]</scope>
    <source>
        <strain evidence="3">NBRC 108730</strain>
    </source>
</reference>
<sequence>MPSAADARSAASIARAPRSATSSSELTEQPQARLMRYLPVPTEWSSESSTSSTGVPIRSPQASGPMG</sequence>
<evidence type="ECO:0000313" key="2">
    <source>
        <dbReference type="EMBL" id="GMA87167.1"/>
    </source>
</evidence>
<accession>A0ABQ6JJW7</accession>
<keyword evidence="3" id="KW-1185">Reference proteome</keyword>
<organism evidence="2 3">
    <name type="scientific">Angustibacter aerolatus</name>
    <dbReference type="NCBI Taxonomy" id="1162965"/>
    <lineage>
        <taxon>Bacteria</taxon>
        <taxon>Bacillati</taxon>
        <taxon>Actinomycetota</taxon>
        <taxon>Actinomycetes</taxon>
        <taxon>Kineosporiales</taxon>
        <taxon>Kineosporiaceae</taxon>
    </lineage>
</organism>
<gene>
    <name evidence="2" type="ORF">GCM10025868_24170</name>
</gene>
<dbReference type="Proteomes" id="UP001157017">
    <property type="component" value="Unassembled WGS sequence"/>
</dbReference>
<evidence type="ECO:0000313" key="3">
    <source>
        <dbReference type="Proteomes" id="UP001157017"/>
    </source>
</evidence>